<evidence type="ECO:0000313" key="1">
    <source>
        <dbReference type="EMBL" id="MPN52797.1"/>
    </source>
</evidence>
<dbReference type="EMBL" id="VSSQ01119243">
    <property type="protein sequence ID" value="MPN52797.1"/>
    <property type="molecule type" value="Genomic_DNA"/>
</dbReference>
<dbReference type="AlphaFoldDB" id="A0A645ING7"/>
<proteinExistence type="predicted"/>
<reference evidence="1" key="1">
    <citation type="submission" date="2019-08" db="EMBL/GenBank/DDBJ databases">
        <authorList>
            <person name="Kucharzyk K."/>
            <person name="Murdoch R.W."/>
            <person name="Higgins S."/>
            <person name="Loffler F."/>
        </authorList>
    </citation>
    <scope>NUCLEOTIDE SEQUENCE</scope>
</reference>
<gene>
    <name evidence="1" type="ORF">SDC9_200460</name>
</gene>
<organism evidence="1">
    <name type="scientific">bioreactor metagenome</name>
    <dbReference type="NCBI Taxonomy" id="1076179"/>
    <lineage>
        <taxon>unclassified sequences</taxon>
        <taxon>metagenomes</taxon>
        <taxon>ecological metagenomes</taxon>
    </lineage>
</organism>
<name>A0A645ING7_9ZZZZ</name>
<accession>A0A645ING7</accession>
<sequence length="67" mass="7442">MPLREGLGRWLERLVLIARDLGCEREIEVVAELAERGASYERQRATGSPRAAFDLLLAETGVAAPQY</sequence>
<comment type="caution">
    <text evidence="1">The sequence shown here is derived from an EMBL/GenBank/DDBJ whole genome shotgun (WGS) entry which is preliminary data.</text>
</comment>
<protein>
    <submittedName>
        <fullName evidence="1">Uncharacterized protein</fullName>
    </submittedName>
</protein>